<dbReference type="InterPro" id="IPR012462">
    <property type="entry name" value="UFSP1/2_DUB_cat"/>
</dbReference>
<dbReference type="Pfam" id="PF07910">
    <property type="entry name" value="Peptidase_C78"/>
    <property type="match status" value="1"/>
</dbReference>
<reference evidence="4 5" key="1">
    <citation type="submission" date="2024-05" db="EMBL/GenBank/DDBJ databases">
        <title>A draft genome resource for the thread blight pathogen Marasmius tenuissimus strain MS-2.</title>
        <authorList>
            <person name="Yulfo-Soto G.E."/>
            <person name="Baruah I.K."/>
            <person name="Amoako-Attah I."/>
            <person name="Bukari Y."/>
            <person name="Meinhardt L.W."/>
            <person name="Bailey B.A."/>
            <person name="Cohen S.P."/>
        </authorList>
    </citation>
    <scope>NUCLEOTIDE SEQUENCE [LARGE SCALE GENOMIC DNA]</scope>
    <source>
        <strain evidence="4 5">MS-2</strain>
    </source>
</reference>
<organism evidence="4 5">
    <name type="scientific">Marasmius tenuissimus</name>
    <dbReference type="NCBI Taxonomy" id="585030"/>
    <lineage>
        <taxon>Eukaryota</taxon>
        <taxon>Fungi</taxon>
        <taxon>Dikarya</taxon>
        <taxon>Basidiomycota</taxon>
        <taxon>Agaricomycotina</taxon>
        <taxon>Agaricomycetes</taxon>
        <taxon>Agaricomycetidae</taxon>
        <taxon>Agaricales</taxon>
        <taxon>Marasmiineae</taxon>
        <taxon>Marasmiaceae</taxon>
        <taxon>Marasmius</taxon>
    </lineage>
</organism>
<dbReference type="EMBL" id="JBBXMP010000084">
    <property type="protein sequence ID" value="KAL0063294.1"/>
    <property type="molecule type" value="Genomic_DNA"/>
</dbReference>
<protein>
    <recommendedName>
        <fullName evidence="3">UFSP1/2/DUB catalytic domain-containing protein</fullName>
    </recommendedName>
</protein>
<sequence>MECQICDSDLSSLSTLDRQAHYDLHFEDSAFKAPHNSNQSKASPNKNDTPQQSFKRKQKGKWKTPFEGWREPKGDIFWHPAMESPPPENFTPGLITLLKKALLKSHANGATTRAVLCYERTTLINAEPWDIGWGCGYRNFLMACSALMDQQLQPMYFPALNQPFPPGVRNLQRWIEEAWHNGFDQEGYKQLRKLVDTSKWIGTADLCTAFVYRGLPAELADFEAKDDDIRPLTKWIVDHFDRHKSSNSNSLNEALSGASPVQTVLCMPLVIQNAGHSRLVVGYEMAKGGAINLLIFDPSTKPAKKIRKAALNCYFVDRSSRPTRASASPGEKRPRSELDEIVYLGHSSASESKRQKMVPSRHDNTSTDADDEVVIVGENIRSNGAKAAVNDTMSKEEERDVLKDVLKLCRWQNQKVK</sequence>
<dbReference type="Proteomes" id="UP001437256">
    <property type="component" value="Unassembled WGS sequence"/>
</dbReference>
<evidence type="ECO:0000313" key="4">
    <source>
        <dbReference type="EMBL" id="KAL0063294.1"/>
    </source>
</evidence>
<dbReference type="Gene3D" id="3.90.70.130">
    <property type="match status" value="1"/>
</dbReference>
<feature type="domain" description="UFSP1/2/DUB catalytic" evidence="3">
    <location>
        <begin position="130"/>
        <end position="310"/>
    </location>
</feature>
<feature type="region of interest" description="Disordered" evidence="2">
    <location>
        <begin position="32"/>
        <end position="65"/>
    </location>
</feature>
<name>A0ABR2ZR03_9AGAR</name>
<evidence type="ECO:0000256" key="2">
    <source>
        <dbReference type="SAM" id="MobiDB-lite"/>
    </source>
</evidence>
<evidence type="ECO:0000256" key="1">
    <source>
        <dbReference type="ARBA" id="ARBA00022801"/>
    </source>
</evidence>
<feature type="region of interest" description="Disordered" evidence="2">
    <location>
        <begin position="348"/>
        <end position="372"/>
    </location>
</feature>
<proteinExistence type="predicted"/>
<evidence type="ECO:0000259" key="3">
    <source>
        <dbReference type="Pfam" id="PF07910"/>
    </source>
</evidence>
<comment type="caution">
    <text evidence="4">The sequence shown here is derived from an EMBL/GenBank/DDBJ whole genome shotgun (WGS) entry which is preliminary data.</text>
</comment>
<accession>A0ABR2ZR03</accession>
<gene>
    <name evidence="4" type="ORF">AAF712_009789</name>
</gene>
<evidence type="ECO:0000313" key="5">
    <source>
        <dbReference type="Proteomes" id="UP001437256"/>
    </source>
</evidence>
<keyword evidence="1" id="KW-0378">Hydrolase</keyword>
<keyword evidence="5" id="KW-1185">Reference proteome</keyword>
<feature type="compositionally biased region" description="Polar residues" evidence="2">
    <location>
        <begin position="35"/>
        <end position="53"/>
    </location>
</feature>